<keyword evidence="1" id="KW-0472">Membrane</keyword>
<dbReference type="Proteomes" id="UP001139031">
    <property type="component" value="Unassembled WGS sequence"/>
</dbReference>
<feature type="transmembrane region" description="Helical" evidence="1">
    <location>
        <begin position="37"/>
        <end position="59"/>
    </location>
</feature>
<name>A0ABS7TMP4_9BACT</name>
<feature type="transmembrane region" description="Helical" evidence="1">
    <location>
        <begin position="71"/>
        <end position="93"/>
    </location>
</feature>
<organism evidence="2 3">
    <name type="scientific">Nannocystis pusilla</name>
    <dbReference type="NCBI Taxonomy" id="889268"/>
    <lineage>
        <taxon>Bacteria</taxon>
        <taxon>Pseudomonadati</taxon>
        <taxon>Myxococcota</taxon>
        <taxon>Polyangia</taxon>
        <taxon>Nannocystales</taxon>
        <taxon>Nannocystaceae</taxon>
        <taxon>Nannocystis</taxon>
    </lineage>
</organism>
<accession>A0ABS7TMP4</accession>
<protein>
    <submittedName>
        <fullName evidence="2">Uncharacterized protein</fullName>
    </submittedName>
</protein>
<reference evidence="2" key="1">
    <citation type="submission" date="2021-08" db="EMBL/GenBank/DDBJ databases">
        <authorList>
            <person name="Stevens D.C."/>
        </authorList>
    </citation>
    <scope>NUCLEOTIDE SEQUENCE</scope>
    <source>
        <strain evidence="2">DSM 53165</strain>
    </source>
</reference>
<keyword evidence="3" id="KW-1185">Reference proteome</keyword>
<dbReference type="RefSeq" id="WP_224191270.1">
    <property type="nucleotide sequence ID" value="NZ_JAIRAU010000006.1"/>
</dbReference>
<evidence type="ECO:0000313" key="2">
    <source>
        <dbReference type="EMBL" id="MBZ5709493.1"/>
    </source>
</evidence>
<sequence length="95" mass="9929">MSFTATVLAVVPIVAVASHLVFLPLFAATGEAGEAVSKMFMCTLLGVPLAVLLGLAAMLRHAIRPRRRPGLGLAVFATLLASAELALLVWLAAQY</sequence>
<evidence type="ECO:0000256" key="1">
    <source>
        <dbReference type="SAM" id="Phobius"/>
    </source>
</evidence>
<keyword evidence="1" id="KW-0812">Transmembrane</keyword>
<comment type="caution">
    <text evidence="2">The sequence shown here is derived from an EMBL/GenBank/DDBJ whole genome shotgun (WGS) entry which is preliminary data.</text>
</comment>
<keyword evidence="1" id="KW-1133">Transmembrane helix</keyword>
<gene>
    <name evidence="2" type="ORF">K7C98_09495</name>
</gene>
<evidence type="ECO:0000313" key="3">
    <source>
        <dbReference type="Proteomes" id="UP001139031"/>
    </source>
</evidence>
<proteinExistence type="predicted"/>
<dbReference type="EMBL" id="JAIRAU010000006">
    <property type="protein sequence ID" value="MBZ5709493.1"/>
    <property type="molecule type" value="Genomic_DNA"/>
</dbReference>